<keyword evidence="5" id="KW-0804">Transcription</keyword>
<comment type="similarity">
    <text evidence="1">In the C-terminal section; belongs to the class-I pyridoxal-phosphate-dependent aminotransferase family.</text>
</comment>
<evidence type="ECO:0000256" key="3">
    <source>
        <dbReference type="ARBA" id="ARBA00023015"/>
    </source>
</evidence>
<dbReference type="InterPro" id="IPR000524">
    <property type="entry name" value="Tscrpt_reg_HTH_GntR"/>
</dbReference>
<evidence type="ECO:0000313" key="7">
    <source>
        <dbReference type="EMBL" id="PHM57434.1"/>
    </source>
</evidence>
<dbReference type="Proteomes" id="UP000225433">
    <property type="component" value="Unassembled WGS sequence"/>
</dbReference>
<dbReference type="InterPro" id="IPR036388">
    <property type="entry name" value="WH-like_DNA-bd_sf"/>
</dbReference>
<dbReference type="EMBL" id="NJAI01000001">
    <property type="protein sequence ID" value="PHM57434.1"/>
    <property type="molecule type" value="Genomic_DNA"/>
</dbReference>
<gene>
    <name evidence="7" type="ORF">Xhom_00401</name>
</gene>
<dbReference type="SUPFAM" id="SSF53383">
    <property type="entry name" value="PLP-dependent transferases"/>
    <property type="match status" value="1"/>
</dbReference>
<keyword evidence="2" id="KW-0663">Pyridoxal phosphate</keyword>
<dbReference type="PANTHER" id="PTHR46577:SF1">
    <property type="entry name" value="HTH-TYPE TRANSCRIPTIONAL REGULATORY PROTEIN GABR"/>
    <property type="match status" value="1"/>
</dbReference>
<dbReference type="GO" id="GO:0030170">
    <property type="term" value="F:pyridoxal phosphate binding"/>
    <property type="evidence" value="ECO:0007669"/>
    <property type="project" value="InterPro"/>
</dbReference>
<dbReference type="GO" id="GO:0003677">
    <property type="term" value="F:DNA binding"/>
    <property type="evidence" value="ECO:0007669"/>
    <property type="project" value="UniProtKB-KW"/>
</dbReference>
<dbReference type="InterPro" id="IPR004839">
    <property type="entry name" value="Aminotransferase_I/II_large"/>
</dbReference>
<dbReference type="PROSITE" id="PS50949">
    <property type="entry name" value="HTH_GNTR"/>
    <property type="match status" value="1"/>
</dbReference>
<sequence length="472" mass="51810">MYHEMNKPLELKLDRLSKTPLTEQIRIGITNAIEKGVLKSGARLPSWLDLAAQLGVSRGTVRIAYERLMDNQLITASRSTGTRVVERPNTVIKEQGIKPSSFMDMYKEFTAGPAIFQMGVPSQENLPIKLFSRIRSYGIHAELGTSISYPDPCGELGLRREIASYLAISRGIACSPFQIIITNGFAGALGLTLKALGIEGEQAWIENPCFPLTRKGLELGKLSIVPVPVDKEGLIVEQGITQAPNAALAIVTPGQQAPLGYTLSLERRLQLLNWASKENAWIIEDDYLSELRLEGRATPALASLDQAGRVIHIGSFSKTLSPSLRLGFIVVPLHLVNQFSEIAVCLSPAPGPAVQLATSEFMKKGHYMRHIRRTKRLYLTQRNELMTQLQARNNSFQLLAGGLSVLINLPQNVDDVSLVRKMVQVGLAPAPLSVWYDINSPQQKGLLLGVAMAPIKHLSRACDQLIEAINIS</sequence>
<dbReference type="GO" id="GO:0003700">
    <property type="term" value="F:DNA-binding transcription factor activity"/>
    <property type="evidence" value="ECO:0007669"/>
    <property type="project" value="InterPro"/>
</dbReference>
<dbReference type="SUPFAM" id="SSF46785">
    <property type="entry name" value="Winged helix' DNA-binding domain"/>
    <property type="match status" value="1"/>
</dbReference>
<evidence type="ECO:0000256" key="2">
    <source>
        <dbReference type="ARBA" id="ARBA00022898"/>
    </source>
</evidence>
<dbReference type="CDD" id="cd07377">
    <property type="entry name" value="WHTH_GntR"/>
    <property type="match status" value="1"/>
</dbReference>
<dbReference type="CDD" id="cd00609">
    <property type="entry name" value="AAT_like"/>
    <property type="match status" value="1"/>
</dbReference>
<evidence type="ECO:0000256" key="4">
    <source>
        <dbReference type="ARBA" id="ARBA00023125"/>
    </source>
</evidence>
<organism evidence="7 8">
    <name type="scientific">Xenorhabdus hominickii</name>
    <dbReference type="NCBI Taxonomy" id="351679"/>
    <lineage>
        <taxon>Bacteria</taxon>
        <taxon>Pseudomonadati</taxon>
        <taxon>Pseudomonadota</taxon>
        <taxon>Gammaproteobacteria</taxon>
        <taxon>Enterobacterales</taxon>
        <taxon>Morganellaceae</taxon>
        <taxon>Xenorhabdus</taxon>
    </lineage>
</organism>
<name>A0A2G0QDX8_XENHO</name>
<dbReference type="InterPro" id="IPR036390">
    <property type="entry name" value="WH_DNA-bd_sf"/>
</dbReference>
<dbReference type="Gene3D" id="3.40.640.10">
    <property type="entry name" value="Type I PLP-dependent aspartate aminotransferase-like (Major domain)"/>
    <property type="match status" value="1"/>
</dbReference>
<evidence type="ECO:0000256" key="5">
    <source>
        <dbReference type="ARBA" id="ARBA00023163"/>
    </source>
</evidence>
<dbReference type="SMART" id="SM00345">
    <property type="entry name" value="HTH_GNTR"/>
    <property type="match status" value="1"/>
</dbReference>
<reference evidence="7 8" key="1">
    <citation type="journal article" date="2017" name="Nat. Microbiol.">
        <title>Natural product diversity associated with the nematode symbionts Photorhabdus and Xenorhabdus.</title>
        <authorList>
            <person name="Tobias N.J."/>
            <person name="Wolff H."/>
            <person name="Djahanschiri B."/>
            <person name="Grundmann F."/>
            <person name="Kronenwerth M."/>
            <person name="Shi Y.M."/>
            <person name="Simonyi S."/>
            <person name="Grun P."/>
            <person name="Shapiro-Ilan D."/>
            <person name="Pidot S.J."/>
            <person name="Stinear T.P."/>
            <person name="Ebersberger I."/>
            <person name="Bode H.B."/>
        </authorList>
    </citation>
    <scope>NUCLEOTIDE SEQUENCE [LARGE SCALE GENOMIC DNA]</scope>
    <source>
        <strain evidence="7 8">DSM 17903</strain>
    </source>
</reference>
<dbReference type="Pfam" id="PF00392">
    <property type="entry name" value="GntR"/>
    <property type="match status" value="1"/>
</dbReference>
<dbReference type="InterPro" id="IPR051446">
    <property type="entry name" value="HTH_trans_reg/aminotransferase"/>
</dbReference>
<dbReference type="Gene3D" id="1.10.10.10">
    <property type="entry name" value="Winged helix-like DNA-binding domain superfamily/Winged helix DNA-binding domain"/>
    <property type="match status" value="1"/>
</dbReference>
<comment type="caution">
    <text evidence="7">The sequence shown here is derived from an EMBL/GenBank/DDBJ whole genome shotgun (WGS) entry which is preliminary data.</text>
</comment>
<proteinExistence type="inferred from homology"/>
<dbReference type="InterPro" id="IPR015421">
    <property type="entry name" value="PyrdxlP-dep_Trfase_major"/>
</dbReference>
<dbReference type="STRING" id="351679.A9255_13495"/>
<keyword evidence="3" id="KW-0805">Transcription regulation</keyword>
<evidence type="ECO:0000313" key="8">
    <source>
        <dbReference type="Proteomes" id="UP000225433"/>
    </source>
</evidence>
<accession>A0A2G0QDX8</accession>
<evidence type="ECO:0000256" key="1">
    <source>
        <dbReference type="ARBA" id="ARBA00005384"/>
    </source>
</evidence>
<feature type="domain" description="HTH gntR-type" evidence="6">
    <location>
        <begin position="19"/>
        <end position="87"/>
    </location>
</feature>
<evidence type="ECO:0000259" key="6">
    <source>
        <dbReference type="PROSITE" id="PS50949"/>
    </source>
</evidence>
<dbReference type="Pfam" id="PF00155">
    <property type="entry name" value="Aminotran_1_2"/>
    <property type="match status" value="1"/>
</dbReference>
<dbReference type="InterPro" id="IPR015424">
    <property type="entry name" value="PyrdxlP-dep_Trfase"/>
</dbReference>
<dbReference type="PANTHER" id="PTHR46577">
    <property type="entry name" value="HTH-TYPE TRANSCRIPTIONAL REGULATORY PROTEIN GABR"/>
    <property type="match status" value="1"/>
</dbReference>
<protein>
    <submittedName>
        <fullName evidence="7">GntR family transcriptional regulator</fullName>
    </submittedName>
</protein>
<dbReference type="AlphaFoldDB" id="A0A2G0QDX8"/>
<keyword evidence="4" id="KW-0238">DNA-binding</keyword>